<keyword evidence="3" id="KW-1185">Reference proteome</keyword>
<feature type="signal peptide" evidence="1">
    <location>
        <begin position="1"/>
        <end position="21"/>
    </location>
</feature>
<dbReference type="Proteomes" id="UP000185984">
    <property type="component" value="Unassembled WGS sequence"/>
</dbReference>
<evidence type="ECO:0000313" key="3">
    <source>
        <dbReference type="Proteomes" id="UP000185984"/>
    </source>
</evidence>
<proteinExistence type="predicted"/>
<feature type="chain" id="PRO_5012391709" evidence="1">
    <location>
        <begin position="22"/>
        <end position="177"/>
    </location>
</feature>
<comment type="caution">
    <text evidence="2">The sequence shown here is derived from an EMBL/GenBank/DDBJ whole genome shotgun (WGS) entry which is preliminary data.</text>
</comment>
<dbReference type="RefSeq" id="WP_073551310.1">
    <property type="nucleotide sequence ID" value="NZ_CAWMVK010000014.1"/>
</dbReference>
<organism evidence="2 3">
    <name type="scientific">Chroogloeocystis siderophila 5.2 s.c.1</name>
    <dbReference type="NCBI Taxonomy" id="247279"/>
    <lineage>
        <taxon>Bacteria</taxon>
        <taxon>Bacillati</taxon>
        <taxon>Cyanobacteriota</taxon>
        <taxon>Cyanophyceae</taxon>
        <taxon>Oscillatoriophycideae</taxon>
        <taxon>Chroococcales</taxon>
        <taxon>Chroococcaceae</taxon>
        <taxon>Chroogloeocystis</taxon>
    </lineage>
</organism>
<dbReference type="EMBL" id="MRCC01000021">
    <property type="protein sequence ID" value="OKH22278.1"/>
    <property type="molecule type" value="Genomic_DNA"/>
</dbReference>
<sequence length="177" mass="19144">MKRYIYLCTAAMLLLSHPVFASENQSVTYYSKDAKNLNSSFQLDNAQNNNAETSQINTGSVQNVGILNQTIGEYNFGPGISCSTPSVALNGYMSSLSREREVYGATFSLMIPLGGKVGGNCRRLTDEIVKQRRLDTSLTLVKTCVDFSSRGVRIDPKVHPELAAACIGVSAPAAKPE</sequence>
<keyword evidence="1" id="KW-0732">Signal</keyword>
<evidence type="ECO:0000256" key="1">
    <source>
        <dbReference type="SAM" id="SignalP"/>
    </source>
</evidence>
<dbReference type="AlphaFoldDB" id="A0A1U7HFG3"/>
<protein>
    <submittedName>
        <fullName evidence="2">Uncharacterized protein</fullName>
    </submittedName>
</protein>
<reference evidence="2 3" key="1">
    <citation type="submission" date="2016-11" db="EMBL/GenBank/DDBJ databases">
        <title>Draft Genome Sequences of Nine Cyanobacterial Strains from Diverse Habitats.</title>
        <authorList>
            <person name="Zhu T."/>
            <person name="Hou S."/>
            <person name="Lu X."/>
            <person name="Hess W.R."/>
        </authorList>
    </citation>
    <scope>NUCLEOTIDE SEQUENCE [LARGE SCALE GENOMIC DNA]</scope>
    <source>
        <strain evidence="2 3">5.2 s.c.1</strain>
    </source>
</reference>
<accession>A0A1U7HFG3</accession>
<name>A0A1U7HFG3_9CHRO</name>
<evidence type="ECO:0000313" key="2">
    <source>
        <dbReference type="EMBL" id="OKH22278.1"/>
    </source>
</evidence>
<gene>
    <name evidence="2" type="ORF">NIES1031_20500</name>
</gene>
<dbReference type="OrthoDB" id="581826at2"/>